<dbReference type="PATRIC" id="fig|52133.19.peg.176"/>
<evidence type="ECO:0000256" key="1">
    <source>
        <dbReference type="SAM" id="Phobius"/>
    </source>
</evidence>
<keyword evidence="1" id="KW-0472">Membrane</keyword>
<evidence type="ECO:0000313" key="2">
    <source>
        <dbReference type="EMBL" id="KXZ73044.1"/>
    </source>
</evidence>
<reference evidence="2 3" key="1">
    <citation type="journal article" date="2016" name="Sci. Rep.">
        <title>Genomic and phenotypic characterization of the species Acinetobacter venetianus.</title>
        <authorList>
            <person name="Fondi M."/>
            <person name="Maida I."/>
            <person name="Perrin E."/>
            <person name="Orlandini V."/>
            <person name="La Torre L."/>
            <person name="Bosi E."/>
            <person name="Negroni A."/>
            <person name="Zanaroli G."/>
            <person name="Fava F."/>
            <person name="Decorosi F."/>
            <person name="Giovannetti L."/>
            <person name="Viti C."/>
            <person name="Vaneechoutte M."/>
            <person name="Dijkshoorn L."/>
            <person name="Fani R."/>
        </authorList>
    </citation>
    <scope>NUCLEOTIDE SEQUENCE [LARGE SCALE GENOMIC DNA]</scope>
    <source>
        <strain evidence="2 3">LUH13518</strain>
    </source>
</reference>
<sequence>MSRYAVIPRIRVQNANMQSNGFLLGGVPLMAANMFAHNLARQLGTQDQGIIYIHHDQQRLGGQAYGKFTPAQRRGAVFIGKKDYSSKNKYALSLQPTASCHLEFSLIIKFASSRLSPEKLTHILKRSRFAGGQIIEFSEISTHHENELESALKKIKTGFVILDRQDLLIEYQQRNRINRIQAFTQLLALKSDPLRTFFNDQSLSWISATNLGYALLETATDQRTGIRQAQDQHSTAHAYAEPLTGIVQYFSLGEILRKSAEADDPSWHELEQLLWTYQWPQDDIFLLQQNCTNAN</sequence>
<dbReference type="Pfam" id="PF09614">
    <property type="entry name" value="Cas_Csy2"/>
    <property type="match status" value="1"/>
</dbReference>
<organism evidence="2 3">
    <name type="scientific">Acinetobacter venetianus</name>
    <dbReference type="NCBI Taxonomy" id="52133"/>
    <lineage>
        <taxon>Bacteria</taxon>
        <taxon>Pseudomonadati</taxon>
        <taxon>Pseudomonadota</taxon>
        <taxon>Gammaproteobacteria</taxon>
        <taxon>Moraxellales</taxon>
        <taxon>Moraxellaceae</taxon>
        <taxon>Acinetobacter</taxon>
    </lineage>
</organism>
<keyword evidence="1" id="KW-1133">Transmembrane helix</keyword>
<dbReference type="Proteomes" id="UP000075544">
    <property type="component" value="Unassembled WGS sequence"/>
</dbReference>
<gene>
    <name evidence="2" type="ORF">AVENLUH13518_00169</name>
</gene>
<accession>A0A150I1D0</accession>
<name>A0A150I1D0_9GAMM</name>
<evidence type="ECO:0000313" key="3">
    <source>
        <dbReference type="Proteomes" id="UP000075544"/>
    </source>
</evidence>
<keyword evidence="1" id="KW-0812">Transmembrane</keyword>
<dbReference type="RefSeq" id="WP_061523662.1">
    <property type="nucleotide sequence ID" value="NZ_JRHX01000010.1"/>
</dbReference>
<protein>
    <submittedName>
        <fullName evidence="2">CRISPR-associated protein</fullName>
    </submittedName>
</protein>
<comment type="caution">
    <text evidence="2">The sequence shown here is derived from an EMBL/GenBank/DDBJ whole genome shotgun (WGS) entry which is preliminary data.</text>
</comment>
<dbReference type="InterPro" id="IPR013398">
    <property type="entry name" value="CRISPR-assoc_prot_Csy2"/>
</dbReference>
<feature type="transmembrane region" description="Helical" evidence="1">
    <location>
        <begin position="21"/>
        <end position="40"/>
    </location>
</feature>
<dbReference type="EMBL" id="JRHX01000010">
    <property type="protein sequence ID" value="KXZ73044.1"/>
    <property type="molecule type" value="Genomic_DNA"/>
</dbReference>
<dbReference type="AlphaFoldDB" id="A0A150I1D0"/>
<dbReference type="NCBIfam" id="TIGR02565">
    <property type="entry name" value="cas_Csy2"/>
    <property type="match status" value="1"/>
</dbReference>
<proteinExistence type="predicted"/>